<sequence length="125" mass="14252">MNKAAAIFVILSACWCGNPADQIKLDHVPVLAPAKKTHGTSVEQEYAKWSRMAFHEAGKVHTLLDYKYLGHSHVAPGVDQQQFRFWAKKNGSEFPLIVSIRYNPITGKVYVFHMEQERRGDLRDL</sequence>
<dbReference type="Proteomes" id="UP001596044">
    <property type="component" value="Unassembled WGS sequence"/>
</dbReference>
<comment type="caution">
    <text evidence="1">The sequence shown here is derived from an EMBL/GenBank/DDBJ whole genome shotgun (WGS) entry which is preliminary data.</text>
</comment>
<dbReference type="InterPro" id="IPR024987">
    <property type="entry name" value="DUF3889"/>
</dbReference>
<name>A0ABW0K2E0_9BACL</name>
<dbReference type="Pfam" id="PF13028">
    <property type="entry name" value="DUF3889"/>
    <property type="match status" value="1"/>
</dbReference>
<dbReference type="EMBL" id="JBHSMJ010000006">
    <property type="protein sequence ID" value="MFC5447203.1"/>
    <property type="molecule type" value="Genomic_DNA"/>
</dbReference>
<accession>A0ABW0K2E0</accession>
<organism evidence="1 2">
    <name type="scientific">Paenibacillus aestuarii</name>
    <dbReference type="NCBI Taxonomy" id="516965"/>
    <lineage>
        <taxon>Bacteria</taxon>
        <taxon>Bacillati</taxon>
        <taxon>Bacillota</taxon>
        <taxon>Bacilli</taxon>
        <taxon>Bacillales</taxon>
        <taxon>Paenibacillaceae</taxon>
        <taxon>Paenibacillus</taxon>
    </lineage>
</organism>
<gene>
    <name evidence="1" type="ORF">ACFPOG_02960</name>
</gene>
<dbReference type="RefSeq" id="WP_270878405.1">
    <property type="nucleotide sequence ID" value="NZ_JAQFVF010000019.1"/>
</dbReference>
<reference evidence="2" key="1">
    <citation type="journal article" date="2019" name="Int. J. Syst. Evol. Microbiol.">
        <title>The Global Catalogue of Microorganisms (GCM) 10K type strain sequencing project: providing services to taxonomists for standard genome sequencing and annotation.</title>
        <authorList>
            <consortium name="The Broad Institute Genomics Platform"/>
            <consortium name="The Broad Institute Genome Sequencing Center for Infectious Disease"/>
            <person name="Wu L."/>
            <person name="Ma J."/>
        </authorList>
    </citation>
    <scope>NUCLEOTIDE SEQUENCE [LARGE SCALE GENOMIC DNA]</scope>
    <source>
        <strain evidence="2">KACC 11904</strain>
    </source>
</reference>
<dbReference type="Gene3D" id="3.10.450.390">
    <property type="entry name" value="Protein of unknown function DUF3889"/>
    <property type="match status" value="1"/>
</dbReference>
<protein>
    <submittedName>
        <fullName evidence="1">DUF3889 domain-containing protein</fullName>
    </submittedName>
</protein>
<evidence type="ECO:0000313" key="2">
    <source>
        <dbReference type="Proteomes" id="UP001596044"/>
    </source>
</evidence>
<keyword evidence="2" id="KW-1185">Reference proteome</keyword>
<proteinExistence type="predicted"/>
<evidence type="ECO:0000313" key="1">
    <source>
        <dbReference type="EMBL" id="MFC5447203.1"/>
    </source>
</evidence>